<accession>A0A8S1MFW4</accession>
<sequence>MFNQLLEFKNTKLLVQALTNKIHEMEYLQKTGQPYQYGNNEDFAISGQQLLEFYFYDYMLLQGFPNQQSQFKKPSDIIQLRQKLINDKYLSEIAILLNIQNLLNVGNQKSLKNNPKVLSDCIKSIIGAHYYDKQNDLETLRDIIHPIFVQLLNKGEQITKTQWKYNPKSSFLEYLNSYKGELNINPKLTIEWKKDDSILNQNKSLYLISLELNNTMKVQKIGINKRETEQNVYLEALLQLRKYHIKNYQKYNKLINKKKEIQEKQCESELSTSLDSTINNQDLSIYCFSEKTLDQSKISFDQQFNQILEQLANE</sequence>
<reference evidence="2" key="1">
    <citation type="submission" date="2021-01" db="EMBL/GenBank/DDBJ databases">
        <authorList>
            <consortium name="Genoscope - CEA"/>
            <person name="William W."/>
        </authorList>
    </citation>
    <scope>NUCLEOTIDE SEQUENCE</scope>
</reference>
<name>A0A8S1MFW4_PARPR</name>
<gene>
    <name evidence="2" type="ORF">PPRIM_AZ9-3.1.T0560085</name>
</gene>
<dbReference type="PROSITE" id="PS50142">
    <property type="entry name" value="RNASE_3_2"/>
    <property type="match status" value="1"/>
</dbReference>
<dbReference type="SMART" id="SM00535">
    <property type="entry name" value="RIBOc"/>
    <property type="match status" value="1"/>
</dbReference>
<evidence type="ECO:0000259" key="1">
    <source>
        <dbReference type="PROSITE" id="PS50142"/>
    </source>
</evidence>
<protein>
    <recommendedName>
        <fullName evidence="1">RNase III domain-containing protein</fullName>
    </recommendedName>
</protein>
<comment type="caution">
    <text evidence="2">The sequence shown here is derived from an EMBL/GenBank/DDBJ whole genome shotgun (WGS) entry which is preliminary data.</text>
</comment>
<dbReference type="GO" id="GO:0004525">
    <property type="term" value="F:ribonuclease III activity"/>
    <property type="evidence" value="ECO:0007669"/>
    <property type="project" value="InterPro"/>
</dbReference>
<feature type="domain" description="RNase III" evidence="1">
    <location>
        <begin position="76"/>
        <end position="134"/>
    </location>
</feature>
<dbReference type="GO" id="GO:0006396">
    <property type="term" value="P:RNA processing"/>
    <property type="evidence" value="ECO:0007669"/>
    <property type="project" value="InterPro"/>
</dbReference>
<evidence type="ECO:0000313" key="3">
    <source>
        <dbReference type="Proteomes" id="UP000688137"/>
    </source>
</evidence>
<dbReference type="Pfam" id="PF14622">
    <property type="entry name" value="Ribonucleas_3_3"/>
    <property type="match status" value="1"/>
</dbReference>
<dbReference type="OMA" id="ITRTQWK"/>
<dbReference type="EMBL" id="CAJJDM010000057">
    <property type="protein sequence ID" value="CAD8076395.1"/>
    <property type="molecule type" value="Genomic_DNA"/>
</dbReference>
<dbReference type="AlphaFoldDB" id="A0A8S1MFW4"/>
<dbReference type="Proteomes" id="UP000688137">
    <property type="component" value="Unassembled WGS sequence"/>
</dbReference>
<proteinExistence type="predicted"/>
<evidence type="ECO:0000313" key="2">
    <source>
        <dbReference type="EMBL" id="CAD8076395.1"/>
    </source>
</evidence>
<dbReference type="CDD" id="cd00593">
    <property type="entry name" value="RIBOc"/>
    <property type="match status" value="1"/>
</dbReference>
<organism evidence="2 3">
    <name type="scientific">Paramecium primaurelia</name>
    <dbReference type="NCBI Taxonomy" id="5886"/>
    <lineage>
        <taxon>Eukaryota</taxon>
        <taxon>Sar</taxon>
        <taxon>Alveolata</taxon>
        <taxon>Ciliophora</taxon>
        <taxon>Intramacronucleata</taxon>
        <taxon>Oligohymenophorea</taxon>
        <taxon>Peniculida</taxon>
        <taxon>Parameciidae</taxon>
        <taxon>Paramecium</taxon>
    </lineage>
</organism>
<dbReference type="InterPro" id="IPR000999">
    <property type="entry name" value="RNase_III_dom"/>
</dbReference>
<keyword evidence="3" id="KW-1185">Reference proteome</keyword>